<dbReference type="Proteomes" id="UP000680020">
    <property type="component" value="Unassembled WGS sequence"/>
</dbReference>
<accession>A0AB35BZC8</accession>
<evidence type="ECO:0000313" key="3">
    <source>
        <dbReference type="Proteomes" id="UP000680020"/>
    </source>
</evidence>
<dbReference type="Pfam" id="PF18145">
    <property type="entry name" value="SAVED"/>
    <property type="match status" value="1"/>
</dbReference>
<protein>
    <submittedName>
        <fullName evidence="2">SAVED domain-containing protein</fullName>
    </submittedName>
</protein>
<dbReference type="AlphaFoldDB" id="A0AB35BZC8"/>
<sequence>MNSFALDLQTTFPPLESLAELTEFIQKITEQNITWNEIGILIDDGPESIILFLINEKELKVAFRITLATGEHLEGLKLISPDLNNIEFRAIQGYQITLDDLISLDALQDLWSKSQGESQLLTEEKLKELIERLESPILQKGRGKDFSAYTTNAVLFASHGRCMFEGCAINVNRDDITGAAGNFSYLAHNIAASEQGPRGVLFLSGEQADSPDNVLLLCDKHHRLVDKIATPDYPAHRLSQMRANYINSANKLLNSLSFHPVVVYSVLWPVQKARISAPSPLQINQSMNKLDWRMHGEPNSLSDNESLLRKLQTEAVWKILIEEINDVAEKILQQTHSLNYRAALFVFGLMPAVIALGAKLGNKNELYPMLRYRDGGQWTWPLDTPREEQVYDVVGLDSLSEAEGEIIVTLAFTGDPEQFKKFYQENSKMKVIEIIAHQNIMGNGAIGHPKDGVLFMSDMQKLMLKLKSEHGVNKIHLLPCASNAVCMFFGKAFDNYHPDIWVYDFDGESMGPKLNISNENGQCKIATI</sequence>
<name>A0AB35BZC8_9GAMM</name>
<organism evidence="2 3">
    <name type="scientific">Wohlfahrtiimonas chitiniclastica</name>
    <dbReference type="NCBI Taxonomy" id="400946"/>
    <lineage>
        <taxon>Bacteria</taxon>
        <taxon>Pseudomonadati</taxon>
        <taxon>Pseudomonadota</taxon>
        <taxon>Gammaproteobacteria</taxon>
        <taxon>Cardiobacteriales</taxon>
        <taxon>Ignatzschineriaceae</taxon>
        <taxon>Wohlfahrtiimonas</taxon>
    </lineage>
</organism>
<evidence type="ECO:0000259" key="1">
    <source>
        <dbReference type="Pfam" id="PF18145"/>
    </source>
</evidence>
<reference evidence="2" key="1">
    <citation type="submission" date="2021-03" db="EMBL/GenBank/DDBJ databases">
        <title>Identification and antibiotic profiling of Wohlfahrtiimonas chitiniclastica, an underestimated human pathogen.</title>
        <authorList>
            <person name="Kopf A."/>
            <person name="Bunk B."/>
            <person name="Coldewey S."/>
            <person name="Gunzer F."/>
            <person name="Riedel T."/>
            <person name="Schroettner P."/>
        </authorList>
    </citation>
    <scope>NUCLEOTIDE SEQUENCE</scope>
    <source>
        <strain evidence="2">DSM 100917</strain>
    </source>
</reference>
<dbReference type="EMBL" id="JAGIBU010000006">
    <property type="protein sequence ID" value="MBS7825019.1"/>
    <property type="molecule type" value="Genomic_DNA"/>
</dbReference>
<comment type="caution">
    <text evidence="2">The sequence shown here is derived from an EMBL/GenBank/DDBJ whole genome shotgun (WGS) entry which is preliminary data.</text>
</comment>
<evidence type="ECO:0000313" key="2">
    <source>
        <dbReference type="EMBL" id="MBS7825019.1"/>
    </source>
</evidence>
<gene>
    <name evidence="2" type="ORF">J7561_07345</name>
</gene>
<dbReference type="RefSeq" id="WP_213404145.1">
    <property type="nucleotide sequence ID" value="NZ_JAGIBT010000007.1"/>
</dbReference>
<dbReference type="InterPro" id="IPR040836">
    <property type="entry name" value="SAVED"/>
</dbReference>
<dbReference type="NCBIfam" id="NF033611">
    <property type="entry name" value="SAVED"/>
    <property type="match status" value="1"/>
</dbReference>
<feature type="domain" description="SMODS-associated and fused to various effectors" evidence="1">
    <location>
        <begin position="327"/>
        <end position="509"/>
    </location>
</feature>
<proteinExistence type="predicted"/>